<dbReference type="SMART" id="SM00822">
    <property type="entry name" value="PKS_KR"/>
    <property type="match status" value="1"/>
</dbReference>
<dbReference type="RefSeq" id="WP_128322476.1">
    <property type="nucleotide sequence ID" value="NZ_QJRG01000034.1"/>
</dbReference>
<dbReference type="NCBIfam" id="NF009468">
    <property type="entry name" value="PRK12826.1-4"/>
    <property type="match status" value="1"/>
</dbReference>
<gene>
    <name evidence="3" type="ORF">DM813_05980</name>
</gene>
<dbReference type="InterPro" id="IPR002347">
    <property type="entry name" value="SDR_fam"/>
</dbReference>
<dbReference type="NCBIfam" id="NF004202">
    <property type="entry name" value="PRK05653.2-2"/>
    <property type="match status" value="1"/>
</dbReference>
<reference evidence="3 4" key="1">
    <citation type="submission" date="2018-06" db="EMBL/GenBank/DDBJ databases">
        <title>Bacteria isolated from soil of Wuhan.</title>
        <authorList>
            <person name="Wei X."/>
            <person name="Chunhua H."/>
        </authorList>
    </citation>
    <scope>NUCLEOTIDE SEQUENCE [LARGE SCALE GENOMIC DNA]</scope>
    <source>
        <strain evidence="4">xwS2</strain>
    </source>
</reference>
<dbReference type="PRINTS" id="PR00080">
    <property type="entry name" value="SDRFAMILY"/>
</dbReference>
<evidence type="ECO:0000313" key="4">
    <source>
        <dbReference type="Proteomes" id="UP000288983"/>
    </source>
</evidence>
<dbReference type="GO" id="GO:0030497">
    <property type="term" value="P:fatty acid elongation"/>
    <property type="evidence" value="ECO:0007669"/>
    <property type="project" value="TreeGrafter"/>
</dbReference>
<evidence type="ECO:0000313" key="3">
    <source>
        <dbReference type="EMBL" id="RWU25273.1"/>
    </source>
</evidence>
<sequence>MLTSLQGKSVLVTGGTSGIGLGIAIGFARQGAKVAISGRQRDKVEALAARLRDEGLAVIGLAADVSEREQVQRLVDEVATAQGGLDVLCANAGVFPSAALEHMTDADWDLVLDTNAKGSFLCVQAALAHLRRAEYGRVILTSSITGPITGFPGWAHYGASKAAQLGFMRTAAIELARDGITINAVLPGNIVTEGLHGMGDDYLASMAASVPLKRLGQVDDIANAALFFASKEAGYLTGQSLVVDGGQILPESLQALA</sequence>
<dbReference type="Pfam" id="PF13561">
    <property type="entry name" value="adh_short_C2"/>
    <property type="match status" value="1"/>
</dbReference>
<dbReference type="OrthoDB" id="9787298at2"/>
<dbReference type="PANTHER" id="PTHR42760:SF40">
    <property type="entry name" value="3-OXOACYL-[ACYL-CARRIER-PROTEIN] REDUCTASE, CHLOROPLASTIC"/>
    <property type="match status" value="1"/>
</dbReference>
<dbReference type="InterPro" id="IPR036291">
    <property type="entry name" value="NAD(P)-bd_dom_sf"/>
</dbReference>
<dbReference type="PRINTS" id="PR00081">
    <property type="entry name" value="GDHRDH"/>
</dbReference>
<evidence type="ECO:0000256" key="1">
    <source>
        <dbReference type="ARBA" id="ARBA00006484"/>
    </source>
</evidence>
<accession>A0A443ZX20</accession>
<dbReference type="FunFam" id="3.40.50.720:FF:000084">
    <property type="entry name" value="Short-chain dehydrogenase reductase"/>
    <property type="match status" value="1"/>
</dbReference>
<comment type="similarity">
    <text evidence="1">Belongs to the short-chain dehydrogenases/reductases (SDR) family.</text>
</comment>
<evidence type="ECO:0000259" key="2">
    <source>
        <dbReference type="SMART" id="SM00822"/>
    </source>
</evidence>
<comment type="caution">
    <text evidence="3">The sequence shown here is derived from an EMBL/GenBank/DDBJ whole genome shotgun (WGS) entry which is preliminary data.</text>
</comment>
<dbReference type="SUPFAM" id="SSF51735">
    <property type="entry name" value="NAD(P)-binding Rossmann-fold domains"/>
    <property type="match status" value="1"/>
</dbReference>
<name>A0A443ZX20_9PSED</name>
<dbReference type="GO" id="GO:0016616">
    <property type="term" value="F:oxidoreductase activity, acting on the CH-OH group of donors, NAD or NADP as acceptor"/>
    <property type="evidence" value="ECO:0007669"/>
    <property type="project" value="TreeGrafter"/>
</dbReference>
<protein>
    <submittedName>
        <fullName evidence="3">3-oxoacyl-ACP reductase FabG</fullName>
    </submittedName>
</protein>
<organism evidence="3 4">
    <name type="scientific">Pseudomonas alkylphenolica</name>
    <dbReference type="NCBI Taxonomy" id="237609"/>
    <lineage>
        <taxon>Bacteria</taxon>
        <taxon>Pseudomonadati</taxon>
        <taxon>Pseudomonadota</taxon>
        <taxon>Gammaproteobacteria</taxon>
        <taxon>Pseudomonadales</taxon>
        <taxon>Pseudomonadaceae</taxon>
        <taxon>Pseudomonas</taxon>
    </lineage>
</organism>
<dbReference type="InterPro" id="IPR057326">
    <property type="entry name" value="KR_dom"/>
</dbReference>
<dbReference type="AlphaFoldDB" id="A0A443ZX20"/>
<proteinExistence type="inferred from homology"/>
<dbReference type="Proteomes" id="UP000288983">
    <property type="component" value="Unassembled WGS sequence"/>
</dbReference>
<dbReference type="Gene3D" id="3.40.50.720">
    <property type="entry name" value="NAD(P)-binding Rossmann-like Domain"/>
    <property type="match status" value="1"/>
</dbReference>
<feature type="domain" description="Ketoreductase" evidence="2">
    <location>
        <begin position="8"/>
        <end position="188"/>
    </location>
</feature>
<dbReference type="EMBL" id="QJRG01000034">
    <property type="protein sequence ID" value="RWU25273.1"/>
    <property type="molecule type" value="Genomic_DNA"/>
</dbReference>
<dbReference type="PANTHER" id="PTHR42760">
    <property type="entry name" value="SHORT-CHAIN DEHYDROGENASES/REDUCTASES FAMILY MEMBER"/>
    <property type="match status" value="1"/>
</dbReference>